<keyword evidence="2" id="KW-0812">Transmembrane</keyword>
<keyword evidence="2" id="KW-1133">Transmembrane helix</keyword>
<sequence length="99" mass="11280">MKDMRSLPTSRGAWRKMNARQVPRSGSSRPNKHKRRQVERTTHFSSQHKQQGKSGQRNAIVTTLVTNLILFVYLSLASALITDYSRAKYIPIVDGQILV</sequence>
<protein>
    <submittedName>
        <fullName evidence="3">GM16112</fullName>
    </submittedName>
</protein>
<dbReference type="HOGENOM" id="CLU_2322835_0_0_1"/>
<keyword evidence="2" id="KW-0472">Membrane</keyword>
<feature type="compositionally biased region" description="Low complexity" evidence="1">
    <location>
        <begin position="45"/>
        <end position="56"/>
    </location>
</feature>
<feature type="transmembrane region" description="Helical" evidence="2">
    <location>
        <begin position="59"/>
        <end position="81"/>
    </location>
</feature>
<dbReference type="EMBL" id="CH480843">
    <property type="protein sequence ID" value="EDW49748.1"/>
    <property type="molecule type" value="Genomic_DNA"/>
</dbReference>
<proteinExistence type="predicted"/>
<organism evidence="4">
    <name type="scientific">Drosophila sechellia</name>
    <name type="common">Fruit fly</name>
    <dbReference type="NCBI Taxonomy" id="7238"/>
    <lineage>
        <taxon>Eukaryota</taxon>
        <taxon>Metazoa</taxon>
        <taxon>Ecdysozoa</taxon>
        <taxon>Arthropoda</taxon>
        <taxon>Hexapoda</taxon>
        <taxon>Insecta</taxon>
        <taxon>Pterygota</taxon>
        <taxon>Neoptera</taxon>
        <taxon>Endopterygota</taxon>
        <taxon>Diptera</taxon>
        <taxon>Brachycera</taxon>
        <taxon>Muscomorpha</taxon>
        <taxon>Ephydroidea</taxon>
        <taxon>Drosophilidae</taxon>
        <taxon>Drosophila</taxon>
        <taxon>Sophophora</taxon>
    </lineage>
</organism>
<accession>B4IIJ8</accession>
<evidence type="ECO:0000313" key="4">
    <source>
        <dbReference type="Proteomes" id="UP000001292"/>
    </source>
</evidence>
<reference evidence="3 4" key="1">
    <citation type="journal article" date="2007" name="Nature">
        <title>Evolution of genes and genomes on the Drosophila phylogeny.</title>
        <authorList>
            <consortium name="Drosophila 12 Genomes Consortium"/>
            <person name="Clark A.G."/>
            <person name="Eisen M.B."/>
            <person name="Smith D.R."/>
            <person name="Bergman C.M."/>
            <person name="Oliver B."/>
            <person name="Markow T.A."/>
            <person name="Kaufman T.C."/>
            <person name="Kellis M."/>
            <person name="Gelbart W."/>
            <person name="Iyer V.N."/>
            <person name="Pollard D.A."/>
            <person name="Sackton T.B."/>
            <person name="Larracuente A.M."/>
            <person name="Singh N.D."/>
            <person name="Abad J.P."/>
            <person name="Abt D.N."/>
            <person name="Adryan B."/>
            <person name="Aguade M."/>
            <person name="Akashi H."/>
            <person name="Anderson W.W."/>
            <person name="Aquadro C.F."/>
            <person name="Ardell D.H."/>
            <person name="Arguello R."/>
            <person name="Artieri C.G."/>
            <person name="Barbash D.A."/>
            <person name="Barker D."/>
            <person name="Barsanti P."/>
            <person name="Batterham P."/>
            <person name="Batzoglou S."/>
            <person name="Begun D."/>
            <person name="Bhutkar A."/>
            <person name="Blanco E."/>
            <person name="Bosak S.A."/>
            <person name="Bradley R.K."/>
            <person name="Brand A.D."/>
            <person name="Brent M.R."/>
            <person name="Brooks A.N."/>
            <person name="Brown R.H."/>
            <person name="Butlin R.K."/>
            <person name="Caggese C."/>
            <person name="Calvi B.R."/>
            <person name="Bernardo de Carvalho A."/>
            <person name="Caspi A."/>
            <person name="Castrezana S."/>
            <person name="Celniker S.E."/>
            <person name="Chang J.L."/>
            <person name="Chapple C."/>
            <person name="Chatterji S."/>
            <person name="Chinwalla A."/>
            <person name="Civetta A."/>
            <person name="Clifton S.W."/>
            <person name="Comeron J.M."/>
            <person name="Costello J.C."/>
            <person name="Coyne J.A."/>
            <person name="Daub J."/>
            <person name="David R.G."/>
            <person name="Delcher A.L."/>
            <person name="Delehaunty K."/>
            <person name="Do C.B."/>
            <person name="Ebling H."/>
            <person name="Edwards K."/>
            <person name="Eickbush T."/>
            <person name="Evans J.D."/>
            <person name="Filipski A."/>
            <person name="Findeiss S."/>
            <person name="Freyhult E."/>
            <person name="Fulton L."/>
            <person name="Fulton R."/>
            <person name="Garcia A.C."/>
            <person name="Gardiner A."/>
            <person name="Garfield D.A."/>
            <person name="Garvin B.E."/>
            <person name="Gibson G."/>
            <person name="Gilbert D."/>
            <person name="Gnerre S."/>
            <person name="Godfrey J."/>
            <person name="Good R."/>
            <person name="Gotea V."/>
            <person name="Gravely B."/>
            <person name="Greenberg A.J."/>
            <person name="Griffiths-Jones S."/>
            <person name="Gross S."/>
            <person name="Guigo R."/>
            <person name="Gustafson E.A."/>
            <person name="Haerty W."/>
            <person name="Hahn M.W."/>
            <person name="Halligan D.L."/>
            <person name="Halpern A.L."/>
            <person name="Halter G.M."/>
            <person name="Han M.V."/>
            <person name="Heger A."/>
            <person name="Hillier L."/>
            <person name="Hinrichs A.S."/>
            <person name="Holmes I."/>
            <person name="Hoskins R.A."/>
            <person name="Hubisz M.J."/>
            <person name="Hultmark D."/>
            <person name="Huntley M.A."/>
            <person name="Jaffe D.B."/>
            <person name="Jagadeeshan S."/>
            <person name="Jeck W.R."/>
            <person name="Johnson J."/>
            <person name="Jones C.D."/>
            <person name="Jordan W.C."/>
            <person name="Karpen G.H."/>
            <person name="Kataoka E."/>
            <person name="Keightley P.D."/>
            <person name="Kheradpour P."/>
            <person name="Kirkness E.F."/>
            <person name="Koerich L.B."/>
            <person name="Kristiansen K."/>
            <person name="Kudrna D."/>
            <person name="Kulathinal R.J."/>
            <person name="Kumar S."/>
            <person name="Kwok R."/>
            <person name="Lander E."/>
            <person name="Langley C.H."/>
            <person name="Lapoint R."/>
            <person name="Lazzaro B.P."/>
            <person name="Lee S.J."/>
            <person name="Levesque L."/>
            <person name="Li R."/>
            <person name="Lin C.F."/>
            <person name="Lin M.F."/>
            <person name="Lindblad-Toh K."/>
            <person name="Llopart A."/>
            <person name="Long M."/>
            <person name="Low L."/>
            <person name="Lozovsky E."/>
            <person name="Lu J."/>
            <person name="Luo M."/>
            <person name="Machado C.A."/>
            <person name="Makalowski W."/>
            <person name="Marzo M."/>
            <person name="Matsuda M."/>
            <person name="Matzkin L."/>
            <person name="McAllister B."/>
            <person name="McBride C.S."/>
            <person name="McKernan B."/>
            <person name="McKernan K."/>
            <person name="Mendez-Lago M."/>
            <person name="Minx P."/>
            <person name="Mollenhauer M.U."/>
            <person name="Montooth K."/>
            <person name="Mount S.M."/>
            <person name="Mu X."/>
            <person name="Myers E."/>
            <person name="Negre B."/>
            <person name="Newfeld S."/>
            <person name="Nielsen R."/>
            <person name="Noor M.A."/>
            <person name="O'Grady P."/>
            <person name="Pachter L."/>
            <person name="Papaceit M."/>
            <person name="Parisi M.J."/>
            <person name="Parisi M."/>
            <person name="Parts L."/>
            <person name="Pedersen J.S."/>
            <person name="Pesole G."/>
            <person name="Phillippy A.M."/>
            <person name="Ponting C.P."/>
            <person name="Pop M."/>
            <person name="Porcelli D."/>
            <person name="Powell J.R."/>
            <person name="Prohaska S."/>
            <person name="Pruitt K."/>
            <person name="Puig M."/>
            <person name="Quesneville H."/>
            <person name="Ram K.R."/>
            <person name="Rand D."/>
            <person name="Rasmussen M.D."/>
            <person name="Reed L.K."/>
            <person name="Reenan R."/>
            <person name="Reily A."/>
            <person name="Remington K.A."/>
            <person name="Rieger T.T."/>
            <person name="Ritchie M.G."/>
            <person name="Robin C."/>
            <person name="Rogers Y.H."/>
            <person name="Rohde C."/>
            <person name="Rozas J."/>
            <person name="Rubenfield M.J."/>
            <person name="Ruiz A."/>
            <person name="Russo S."/>
            <person name="Salzberg S.L."/>
            <person name="Sanchez-Gracia A."/>
            <person name="Saranga D.J."/>
            <person name="Sato H."/>
            <person name="Schaeffer S.W."/>
            <person name="Schatz M.C."/>
            <person name="Schlenke T."/>
            <person name="Schwartz R."/>
            <person name="Segarra C."/>
            <person name="Singh R.S."/>
            <person name="Sirot L."/>
            <person name="Sirota M."/>
            <person name="Sisneros N.B."/>
            <person name="Smith C.D."/>
            <person name="Smith T.F."/>
            <person name="Spieth J."/>
            <person name="Stage D.E."/>
            <person name="Stark A."/>
            <person name="Stephan W."/>
            <person name="Strausberg R.L."/>
            <person name="Strempel S."/>
            <person name="Sturgill D."/>
            <person name="Sutton G."/>
            <person name="Sutton G.G."/>
            <person name="Tao W."/>
            <person name="Teichmann S."/>
            <person name="Tobari Y.N."/>
            <person name="Tomimura Y."/>
            <person name="Tsolas J.M."/>
            <person name="Valente V.L."/>
            <person name="Venter E."/>
            <person name="Venter J.C."/>
            <person name="Vicario S."/>
            <person name="Vieira F.G."/>
            <person name="Vilella A.J."/>
            <person name="Villasante A."/>
            <person name="Walenz B."/>
            <person name="Wang J."/>
            <person name="Wasserman M."/>
            <person name="Watts T."/>
            <person name="Wilson D."/>
            <person name="Wilson R.K."/>
            <person name="Wing R.A."/>
            <person name="Wolfner M.F."/>
            <person name="Wong A."/>
            <person name="Wong G.K."/>
            <person name="Wu C.I."/>
            <person name="Wu G."/>
            <person name="Yamamoto D."/>
            <person name="Yang H.P."/>
            <person name="Yang S.P."/>
            <person name="Yorke J.A."/>
            <person name="Yoshida K."/>
            <person name="Zdobnov E."/>
            <person name="Zhang P."/>
            <person name="Zhang Y."/>
            <person name="Zimin A.V."/>
            <person name="Baldwin J."/>
            <person name="Abdouelleil A."/>
            <person name="Abdulkadir J."/>
            <person name="Abebe A."/>
            <person name="Abera B."/>
            <person name="Abreu J."/>
            <person name="Acer S.C."/>
            <person name="Aftuck L."/>
            <person name="Alexander A."/>
            <person name="An P."/>
            <person name="Anderson E."/>
            <person name="Anderson S."/>
            <person name="Arachi H."/>
            <person name="Azer M."/>
            <person name="Bachantsang P."/>
            <person name="Barry A."/>
            <person name="Bayul T."/>
            <person name="Berlin A."/>
            <person name="Bessette D."/>
            <person name="Bloom T."/>
            <person name="Blye J."/>
            <person name="Boguslavskiy L."/>
            <person name="Bonnet C."/>
            <person name="Boukhgalter B."/>
            <person name="Bourzgui I."/>
            <person name="Brown A."/>
            <person name="Cahill P."/>
            <person name="Channer S."/>
            <person name="Cheshatsang Y."/>
            <person name="Chuda L."/>
            <person name="Citroen M."/>
            <person name="Collymore A."/>
            <person name="Cooke P."/>
            <person name="Costello M."/>
            <person name="D'Aco K."/>
            <person name="Daza R."/>
            <person name="De Haan G."/>
            <person name="DeGray S."/>
            <person name="DeMaso C."/>
            <person name="Dhargay N."/>
            <person name="Dooley K."/>
            <person name="Dooley E."/>
            <person name="Doricent M."/>
            <person name="Dorje P."/>
            <person name="Dorjee K."/>
            <person name="Dupes A."/>
            <person name="Elong R."/>
            <person name="Falk J."/>
            <person name="Farina A."/>
            <person name="Faro S."/>
            <person name="Ferguson D."/>
            <person name="Fisher S."/>
            <person name="Foley C.D."/>
            <person name="Franke A."/>
            <person name="Friedrich D."/>
            <person name="Gadbois L."/>
            <person name="Gearin G."/>
            <person name="Gearin C.R."/>
            <person name="Giannoukos G."/>
            <person name="Goode T."/>
            <person name="Graham J."/>
            <person name="Grandbois E."/>
            <person name="Grewal S."/>
            <person name="Gyaltsen K."/>
            <person name="Hafez N."/>
            <person name="Hagos B."/>
            <person name="Hall J."/>
            <person name="Henson C."/>
            <person name="Hollinger A."/>
            <person name="Honan T."/>
            <person name="Huard M.D."/>
            <person name="Hughes L."/>
            <person name="Hurhula B."/>
            <person name="Husby M.E."/>
            <person name="Kamat A."/>
            <person name="Kanga B."/>
            <person name="Kashin S."/>
            <person name="Khazanovich D."/>
            <person name="Kisner P."/>
            <person name="Lance K."/>
            <person name="Lara M."/>
            <person name="Lee W."/>
            <person name="Lennon N."/>
            <person name="Letendre F."/>
            <person name="LeVine R."/>
            <person name="Lipovsky A."/>
            <person name="Liu X."/>
            <person name="Liu J."/>
            <person name="Liu S."/>
            <person name="Lokyitsang T."/>
            <person name="Lokyitsang Y."/>
            <person name="Lubonja R."/>
            <person name="Lui A."/>
            <person name="MacDonald P."/>
            <person name="Magnisalis V."/>
            <person name="Maru K."/>
            <person name="Matthews C."/>
            <person name="McCusker W."/>
            <person name="McDonough S."/>
            <person name="Mehta T."/>
            <person name="Meldrim J."/>
            <person name="Meneus L."/>
            <person name="Mihai O."/>
            <person name="Mihalev A."/>
            <person name="Mihova T."/>
            <person name="Mittelman R."/>
            <person name="Mlenga V."/>
            <person name="Montmayeur A."/>
            <person name="Mulrain L."/>
            <person name="Navidi A."/>
            <person name="Naylor J."/>
            <person name="Negash T."/>
            <person name="Nguyen T."/>
            <person name="Nguyen N."/>
            <person name="Nicol R."/>
            <person name="Norbu C."/>
            <person name="Norbu N."/>
            <person name="Novod N."/>
            <person name="O'Neill B."/>
            <person name="Osman S."/>
            <person name="Markiewicz E."/>
            <person name="Oyono O.L."/>
            <person name="Patti C."/>
            <person name="Phunkhang P."/>
            <person name="Pierre F."/>
            <person name="Priest M."/>
            <person name="Raghuraman S."/>
            <person name="Rege F."/>
            <person name="Reyes R."/>
            <person name="Rise C."/>
            <person name="Rogov P."/>
            <person name="Ross K."/>
            <person name="Ryan E."/>
            <person name="Settipalli S."/>
            <person name="Shea T."/>
            <person name="Sherpa N."/>
            <person name="Shi L."/>
            <person name="Shih D."/>
            <person name="Sparrow T."/>
            <person name="Spaulding J."/>
            <person name="Stalker J."/>
            <person name="Stange-Thomann N."/>
            <person name="Stavropoulos S."/>
            <person name="Stone C."/>
            <person name="Strader C."/>
            <person name="Tesfaye S."/>
            <person name="Thomson T."/>
            <person name="Thoulutsang Y."/>
            <person name="Thoulutsang D."/>
            <person name="Topham K."/>
            <person name="Topping I."/>
            <person name="Tsamla T."/>
            <person name="Vassiliev H."/>
            <person name="Vo A."/>
            <person name="Wangchuk T."/>
            <person name="Wangdi T."/>
            <person name="Weiand M."/>
            <person name="Wilkinson J."/>
            <person name="Wilson A."/>
            <person name="Yadav S."/>
            <person name="Young G."/>
            <person name="Yu Q."/>
            <person name="Zembek L."/>
            <person name="Zhong D."/>
            <person name="Zimmer A."/>
            <person name="Zwirko Z."/>
            <person name="Jaffe D.B."/>
            <person name="Alvarez P."/>
            <person name="Brockman W."/>
            <person name="Butler J."/>
            <person name="Chin C."/>
            <person name="Gnerre S."/>
            <person name="Grabherr M."/>
            <person name="Kleber M."/>
            <person name="Mauceli E."/>
            <person name="MacCallum I."/>
        </authorList>
    </citation>
    <scope>NUCLEOTIDE SEQUENCE [LARGE SCALE GENOMIC DNA]</scope>
    <source>
        <strain evidence="4">Rob3c / Tucson 14021-0248.25</strain>
    </source>
</reference>
<name>B4IIJ8_DROSE</name>
<feature type="region of interest" description="Disordered" evidence="1">
    <location>
        <begin position="1"/>
        <end position="57"/>
    </location>
</feature>
<dbReference type="Proteomes" id="UP000001292">
    <property type="component" value="Unassembled WGS sequence"/>
</dbReference>
<evidence type="ECO:0000256" key="2">
    <source>
        <dbReference type="SAM" id="Phobius"/>
    </source>
</evidence>
<evidence type="ECO:0000313" key="3">
    <source>
        <dbReference type="EMBL" id="EDW49748.1"/>
    </source>
</evidence>
<gene>
    <name evidence="3" type="primary">Dsec\GM16112</name>
    <name evidence="3" type="ORF">Dsec_GM16112</name>
</gene>
<evidence type="ECO:0000256" key="1">
    <source>
        <dbReference type="SAM" id="MobiDB-lite"/>
    </source>
</evidence>
<dbReference type="AlphaFoldDB" id="B4IIJ8"/>
<keyword evidence="4" id="KW-1185">Reference proteome</keyword>